<evidence type="ECO:0000313" key="1">
    <source>
        <dbReference type="EMBL" id="NMC61743.1"/>
    </source>
</evidence>
<dbReference type="EMBL" id="JAAZON010000039">
    <property type="protein sequence ID" value="NMC61743.1"/>
    <property type="molecule type" value="Genomic_DNA"/>
</dbReference>
<protein>
    <submittedName>
        <fullName evidence="1">Uncharacterized protein</fullName>
    </submittedName>
</protein>
<evidence type="ECO:0000313" key="2">
    <source>
        <dbReference type="Proteomes" id="UP000524246"/>
    </source>
</evidence>
<feature type="non-terminal residue" evidence="1">
    <location>
        <position position="84"/>
    </location>
</feature>
<dbReference type="AlphaFoldDB" id="A0A7X9FQ04"/>
<proteinExistence type="predicted"/>
<dbReference type="Proteomes" id="UP000524246">
    <property type="component" value="Unassembled WGS sequence"/>
</dbReference>
<gene>
    <name evidence="1" type="ORF">GYA55_01100</name>
</gene>
<name>A0A7X9FQ04_9DELT</name>
<accession>A0A7X9FQ04</accession>
<reference evidence="1 2" key="1">
    <citation type="journal article" date="2020" name="Biotechnol. Biofuels">
        <title>New insights from the biogas microbiome by comprehensive genome-resolved metagenomics of nearly 1600 species originating from multiple anaerobic digesters.</title>
        <authorList>
            <person name="Campanaro S."/>
            <person name="Treu L."/>
            <person name="Rodriguez-R L.M."/>
            <person name="Kovalovszki A."/>
            <person name="Ziels R.M."/>
            <person name="Maus I."/>
            <person name="Zhu X."/>
            <person name="Kougias P.G."/>
            <person name="Basile A."/>
            <person name="Luo G."/>
            <person name="Schluter A."/>
            <person name="Konstantinidis K.T."/>
            <person name="Angelidaki I."/>
        </authorList>
    </citation>
    <scope>NUCLEOTIDE SEQUENCE [LARGE SCALE GENOMIC DNA]</scope>
    <source>
        <strain evidence="1">AS27yjCOA_65</strain>
    </source>
</reference>
<comment type="caution">
    <text evidence="1">The sequence shown here is derived from an EMBL/GenBank/DDBJ whole genome shotgun (WGS) entry which is preliminary data.</text>
</comment>
<organism evidence="1 2">
    <name type="scientific">SAR324 cluster bacterium</name>
    <dbReference type="NCBI Taxonomy" id="2024889"/>
    <lineage>
        <taxon>Bacteria</taxon>
        <taxon>Deltaproteobacteria</taxon>
        <taxon>SAR324 cluster</taxon>
    </lineage>
</organism>
<sequence length="84" mass="10052">MPQSHRDNARIQGENFSIEGEQIRRYFPQYVDLFHPSVKAARRSVFANMYGDNLDEIERQETRYCNLKKKHNEKFPGARVEFFV</sequence>